<dbReference type="AlphaFoldDB" id="A0A1G7CF26"/>
<dbReference type="InterPro" id="IPR000515">
    <property type="entry name" value="MetI-like"/>
</dbReference>
<dbReference type="EMBL" id="LT629688">
    <property type="protein sequence ID" value="SDE37984.1"/>
    <property type="molecule type" value="Genomic_DNA"/>
</dbReference>
<proteinExistence type="inferred from homology"/>
<feature type="transmembrane region" description="Helical" evidence="7">
    <location>
        <begin position="43"/>
        <end position="66"/>
    </location>
</feature>
<dbReference type="PANTHER" id="PTHR43386:SF1">
    <property type="entry name" value="D,D-DIPEPTIDE TRANSPORT SYSTEM PERMEASE PROTEIN DDPC-RELATED"/>
    <property type="match status" value="1"/>
</dbReference>
<dbReference type="STRING" id="675864.SAMN04489747_3252"/>
<dbReference type="GO" id="GO:0005886">
    <property type="term" value="C:plasma membrane"/>
    <property type="evidence" value="ECO:0007669"/>
    <property type="project" value="UniProtKB-SubCell"/>
</dbReference>
<dbReference type="PANTHER" id="PTHR43386">
    <property type="entry name" value="OLIGOPEPTIDE TRANSPORT SYSTEM PERMEASE PROTEIN APPC"/>
    <property type="match status" value="1"/>
</dbReference>
<keyword evidence="2 7" id="KW-0813">Transport</keyword>
<evidence type="ECO:0000256" key="6">
    <source>
        <dbReference type="ARBA" id="ARBA00023136"/>
    </source>
</evidence>
<evidence type="ECO:0000256" key="2">
    <source>
        <dbReference type="ARBA" id="ARBA00022448"/>
    </source>
</evidence>
<dbReference type="InterPro" id="IPR050366">
    <property type="entry name" value="BP-dependent_transpt_permease"/>
</dbReference>
<sequence length="324" mass="34293">MAVPSGLDLEAKTDLVGEERTGRASSPPGRHRGRLLRLLRSDVAVVLSAGYIAVVVLAAVFAPLLVRLSGWGPYEFDQAAIDPNLGGLPLGWGGGISAEHWLGVEPGSGRDVFARIVYGARVSMGVALAATALTTTTAVVMGLLAGFHGGVVDLVISRVMDFLMAFPALIFMIAVLSALPAENRQALLVLVISVFGWPYLARVVRGQTISLTQREFVEAARASGAGGFTIVFREVLPNLRSTLVVMTTLAVPGYIGTEAGLSFLGIGVIPPTPSWGQMIATSSSWYAVDPAYFFIPSACLFLLVFSFTVLGDRLRTLTDSGELR</sequence>
<evidence type="ECO:0000256" key="1">
    <source>
        <dbReference type="ARBA" id="ARBA00004651"/>
    </source>
</evidence>
<feature type="transmembrane region" description="Helical" evidence="7">
    <location>
        <begin position="290"/>
        <end position="310"/>
    </location>
</feature>
<evidence type="ECO:0000256" key="7">
    <source>
        <dbReference type="RuleBase" id="RU363032"/>
    </source>
</evidence>
<comment type="similarity">
    <text evidence="7">Belongs to the binding-protein-dependent transport system permease family.</text>
</comment>
<evidence type="ECO:0000313" key="9">
    <source>
        <dbReference type="EMBL" id="SDE37984.1"/>
    </source>
</evidence>
<comment type="subcellular location">
    <subcellularLocation>
        <location evidence="1 7">Cell membrane</location>
        <topology evidence="1 7">Multi-pass membrane protein</topology>
    </subcellularLocation>
</comment>
<dbReference type="SUPFAM" id="SSF161098">
    <property type="entry name" value="MetI-like"/>
    <property type="match status" value="1"/>
</dbReference>
<evidence type="ECO:0000256" key="4">
    <source>
        <dbReference type="ARBA" id="ARBA00022692"/>
    </source>
</evidence>
<dbReference type="PROSITE" id="PS50928">
    <property type="entry name" value="ABC_TM1"/>
    <property type="match status" value="1"/>
</dbReference>
<feature type="transmembrane region" description="Helical" evidence="7">
    <location>
        <begin position="159"/>
        <end position="179"/>
    </location>
</feature>
<dbReference type="Pfam" id="PF00528">
    <property type="entry name" value="BPD_transp_1"/>
    <property type="match status" value="1"/>
</dbReference>
<gene>
    <name evidence="9" type="ORF">SAMN04489747_3252</name>
</gene>
<feature type="transmembrane region" description="Helical" evidence="7">
    <location>
        <begin position="243"/>
        <end position="270"/>
    </location>
</feature>
<feature type="domain" description="ABC transmembrane type-1" evidence="8">
    <location>
        <begin position="120"/>
        <end position="311"/>
    </location>
</feature>
<evidence type="ECO:0000256" key="5">
    <source>
        <dbReference type="ARBA" id="ARBA00022989"/>
    </source>
</evidence>
<keyword evidence="4 7" id="KW-0812">Transmembrane</keyword>
<keyword evidence="10" id="KW-1185">Reference proteome</keyword>
<evidence type="ECO:0000256" key="3">
    <source>
        <dbReference type="ARBA" id="ARBA00022475"/>
    </source>
</evidence>
<feature type="transmembrane region" description="Helical" evidence="7">
    <location>
        <begin position="126"/>
        <end position="147"/>
    </location>
</feature>
<keyword evidence="5 7" id="KW-1133">Transmembrane helix</keyword>
<dbReference type="Proteomes" id="UP000198546">
    <property type="component" value="Chromosome i"/>
</dbReference>
<dbReference type="Gene3D" id="1.10.3720.10">
    <property type="entry name" value="MetI-like"/>
    <property type="match status" value="1"/>
</dbReference>
<evidence type="ECO:0000313" key="10">
    <source>
        <dbReference type="Proteomes" id="UP000198546"/>
    </source>
</evidence>
<keyword evidence="3" id="KW-1003">Cell membrane</keyword>
<feature type="transmembrane region" description="Helical" evidence="7">
    <location>
        <begin position="185"/>
        <end position="204"/>
    </location>
</feature>
<accession>A0A1G7CF26</accession>
<dbReference type="RefSeq" id="WP_090594965.1">
    <property type="nucleotide sequence ID" value="NZ_LT629688.1"/>
</dbReference>
<evidence type="ECO:0000259" key="8">
    <source>
        <dbReference type="PROSITE" id="PS50928"/>
    </source>
</evidence>
<organism evidence="9 10">
    <name type="scientific">Auraticoccus monumenti</name>
    <dbReference type="NCBI Taxonomy" id="675864"/>
    <lineage>
        <taxon>Bacteria</taxon>
        <taxon>Bacillati</taxon>
        <taxon>Actinomycetota</taxon>
        <taxon>Actinomycetes</taxon>
        <taxon>Propionibacteriales</taxon>
        <taxon>Propionibacteriaceae</taxon>
        <taxon>Auraticoccus</taxon>
    </lineage>
</organism>
<dbReference type="GO" id="GO:0055085">
    <property type="term" value="P:transmembrane transport"/>
    <property type="evidence" value="ECO:0007669"/>
    <property type="project" value="InterPro"/>
</dbReference>
<reference evidence="9 10" key="1">
    <citation type="submission" date="2016-10" db="EMBL/GenBank/DDBJ databases">
        <authorList>
            <person name="de Groot N.N."/>
        </authorList>
    </citation>
    <scope>NUCLEOTIDE SEQUENCE [LARGE SCALE GENOMIC DNA]</scope>
    <source>
        <strain evidence="9 10">MON 2.2</strain>
    </source>
</reference>
<keyword evidence="6 7" id="KW-0472">Membrane</keyword>
<dbReference type="CDD" id="cd06261">
    <property type="entry name" value="TM_PBP2"/>
    <property type="match status" value="1"/>
</dbReference>
<protein>
    <submittedName>
        <fullName evidence="9">Peptide/nickel transport system permease protein</fullName>
    </submittedName>
</protein>
<dbReference type="OrthoDB" id="8906042at2"/>
<dbReference type="InterPro" id="IPR035906">
    <property type="entry name" value="MetI-like_sf"/>
</dbReference>
<name>A0A1G7CF26_9ACTN</name>